<dbReference type="EMBL" id="BAAAGS010000007">
    <property type="protein sequence ID" value="GAA0517956.1"/>
    <property type="molecule type" value="Genomic_DNA"/>
</dbReference>
<keyword evidence="3" id="KW-1185">Reference proteome</keyword>
<evidence type="ECO:0000256" key="1">
    <source>
        <dbReference type="SAM" id="Phobius"/>
    </source>
</evidence>
<keyword evidence="1" id="KW-0812">Transmembrane</keyword>
<keyword evidence="1" id="KW-0472">Membrane</keyword>
<protein>
    <recommendedName>
        <fullName evidence="4">DUF5313 domain-containing protein</fullName>
    </recommendedName>
</protein>
<comment type="caution">
    <text evidence="2">The sequence shown here is derived from an EMBL/GenBank/DDBJ whole genome shotgun (WGS) entry which is preliminary data.</text>
</comment>
<sequence>MASRRPNPAQWVWYAFGGRLPDRYAEWVLHDVTCRTWLLRHVARALTQMLPFCALVLLLPGPLWIRLTSIALGLMVGLFYSLCFAVEMAEHRVIKHGYPPGIGRQTRTLNRDVRRAERHGVGYHPWWE</sequence>
<accession>A0ABP3MGL5</accession>
<dbReference type="InterPro" id="IPR035197">
    <property type="entry name" value="DUF5313"/>
</dbReference>
<dbReference type="Proteomes" id="UP001500729">
    <property type="component" value="Unassembled WGS sequence"/>
</dbReference>
<evidence type="ECO:0000313" key="3">
    <source>
        <dbReference type="Proteomes" id="UP001500729"/>
    </source>
</evidence>
<evidence type="ECO:0000313" key="2">
    <source>
        <dbReference type="EMBL" id="GAA0517956.1"/>
    </source>
</evidence>
<proteinExistence type="predicted"/>
<feature type="transmembrane region" description="Helical" evidence="1">
    <location>
        <begin position="70"/>
        <end position="89"/>
    </location>
</feature>
<evidence type="ECO:0008006" key="4">
    <source>
        <dbReference type="Google" id="ProtNLM"/>
    </source>
</evidence>
<dbReference type="Pfam" id="PF17240">
    <property type="entry name" value="DUF5313"/>
    <property type="match status" value="1"/>
</dbReference>
<keyword evidence="1" id="KW-1133">Transmembrane helix</keyword>
<dbReference type="RefSeq" id="WP_009942330.1">
    <property type="nucleotide sequence ID" value="NZ_BAAAGS010000007.1"/>
</dbReference>
<name>A0ABP3MGL5_SACER</name>
<gene>
    <name evidence="2" type="ORF">GCM10009533_16380</name>
</gene>
<feature type="transmembrane region" description="Helical" evidence="1">
    <location>
        <begin position="45"/>
        <end position="64"/>
    </location>
</feature>
<organism evidence="2 3">
    <name type="scientific">Saccharopolyspora erythraea</name>
    <name type="common">Streptomyces erythraeus</name>
    <dbReference type="NCBI Taxonomy" id="1836"/>
    <lineage>
        <taxon>Bacteria</taxon>
        <taxon>Bacillati</taxon>
        <taxon>Actinomycetota</taxon>
        <taxon>Actinomycetes</taxon>
        <taxon>Pseudonocardiales</taxon>
        <taxon>Pseudonocardiaceae</taxon>
        <taxon>Saccharopolyspora</taxon>
    </lineage>
</organism>
<reference evidence="3" key="1">
    <citation type="journal article" date="2019" name="Int. J. Syst. Evol. Microbiol.">
        <title>The Global Catalogue of Microorganisms (GCM) 10K type strain sequencing project: providing services to taxonomists for standard genome sequencing and annotation.</title>
        <authorList>
            <consortium name="The Broad Institute Genomics Platform"/>
            <consortium name="The Broad Institute Genome Sequencing Center for Infectious Disease"/>
            <person name="Wu L."/>
            <person name="Ma J."/>
        </authorList>
    </citation>
    <scope>NUCLEOTIDE SEQUENCE [LARGE SCALE GENOMIC DNA]</scope>
    <source>
        <strain evidence="3">JCM 10303</strain>
    </source>
</reference>